<dbReference type="SUPFAM" id="SSF51445">
    <property type="entry name" value="(Trans)glycosidases"/>
    <property type="match status" value="1"/>
</dbReference>
<dbReference type="GO" id="GO:0006032">
    <property type="term" value="P:chitin catabolic process"/>
    <property type="evidence" value="ECO:0007669"/>
    <property type="project" value="TreeGrafter"/>
</dbReference>
<dbReference type="GO" id="GO:0008061">
    <property type="term" value="F:chitin binding"/>
    <property type="evidence" value="ECO:0007669"/>
    <property type="project" value="InterPro"/>
</dbReference>
<dbReference type="SMART" id="SM00636">
    <property type="entry name" value="Glyco_18"/>
    <property type="match status" value="1"/>
</dbReference>
<organism evidence="6 7">
    <name type="scientific">Elysia marginata</name>
    <dbReference type="NCBI Taxonomy" id="1093978"/>
    <lineage>
        <taxon>Eukaryota</taxon>
        <taxon>Metazoa</taxon>
        <taxon>Spiralia</taxon>
        <taxon>Lophotrochozoa</taxon>
        <taxon>Mollusca</taxon>
        <taxon>Gastropoda</taxon>
        <taxon>Heterobranchia</taxon>
        <taxon>Euthyneura</taxon>
        <taxon>Panpulmonata</taxon>
        <taxon>Sacoglossa</taxon>
        <taxon>Placobranchoidea</taxon>
        <taxon>Plakobranchidae</taxon>
        <taxon>Elysia</taxon>
    </lineage>
</organism>
<gene>
    <name evidence="6" type="ORF">ElyMa_005648400</name>
</gene>
<evidence type="ECO:0000256" key="1">
    <source>
        <dbReference type="ARBA" id="ARBA00022801"/>
    </source>
</evidence>
<dbReference type="InterPro" id="IPR001223">
    <property type="entry name" value="Glyco_hydro18_cat"/>
</dbReference>
<accession>A0AAV4FAG5</accession>
<dbReference type="PROSITE" id="PS51910">
    <property type="entry name" value="GH18_2"/>
    <property type="match status" value="1"/>
</dbReference>
<dbReference type="InterPro" id="IPR017853">
    <property type="entry name" value="GH"/>
</dbReference>
<sequence length="195" mass="21831">MCHCVLPSPDAVSARTVICYATNWPQYRPGQGKFRMSDVDPSKCTIMVFAFAKVVGNTLDNYEENDVGPNGQYMQFTNLKRQHPQVKTLLGVGGWNHGGDPFSAMAATARGRAEFIRSTIDYLRRYKFDGLDLDWEYPKANDKQNLVSLLQELRQAFDAERAQGRPPLLLLMAVAAGLQNAVPAYDVPALNRYVK</sequence>
<dbReference type="GO" id="GO:0004568">
    <property type="term" value="F:chitinase activity"/>
    <property type="evidence" value="ECO:0007669"/>
    <property type="project" value="UniProtKB-ARBA"/>
</dbReference>
<comment type="caution">
    <text evidence="6">The sequence shown here is derived from an EMBL/GenBank/DDBJ whole genome shotgun (WGS) entry which is preliminary data.</text>
</comment>
<dbReference type="InterPro" id="IPR001579">
    <property type="entry name" value="Glyco_hydro_18_chit_AS"/>
</dbReference>
<feature type="domain" description="GH18" evidence="5">
    <location>
        <begin position="15"/>
        <end position="195"/>
    </location>
</feature>
<dbReference type="InterPro" id="IPR011583">
    <property type="entry name" value="Chitinase_II/V-like_cat"/>
</dbReference>
<keyword evidence="7" id="KW-1185">Reference proteome</keyword>
<dbReference type="Pfam" id="PF00704">
    <property type="entry name" value="Glyco_hydro_18"/>
    <property type="match status" value="1"/>
</dbReference>
<dbReference type="Gene3D" id="3.20.20.80">
    <property type="entry name" value="Glycosidases"/>
    <property type="match status" value="1"/>
</dbReference>
<reference evidence="6 7" key="1">
    <citation type="journal article" date="2021" name="Elife">
        <title>Chloroplast acquisition without the gene transfer in kleptoplastic sea slugs, Plakobranchus ocellatus.</title>
        <authorList>
            <person name="Maeda T."/>
            <person name="Takahashi S."/>
            <person name="Yoshida T."/>
            <person name="Shimamura S."/>
            <person name="Takaki Y."/>
            <person name="Nagai Y."/>
            <person name="Toyoda A."/>
            <person name="Suzuki Y."/>
            <person name="Arimoto A."/>
            <person name="Ishii H."/>
            <person name="Satoh N."/>
            <person name="Nishiyama T."/>
            <person name="Hasebe M."/>
            <person name="Maruyama T."/>
            <person name="Minagawa J."/>
            <person name="Obokata J."/>
            <person name="Shigenobu S."/>
        </authorList>
    </citation>
    <scope>NUCLEOTIDE SEQUENCE [LARGE SCALE GENOMIC DNA]</scope>
</reference>
<dbReference type="GO" id="GO:0005576">
    <property type="term" value="C:extracellular region"/>
    <property type="evidence" value="ECO:0007669"/>
    <property type="project" value="TreeGrafter"/>
</dbReference>
<evidence type="ECO:0000256" key="4">
    <source>
        <dbReference type="RuleBase" id="RU004453"/>
    </source>
</evidence>
<evidence type="ECO:0000259" key="5">
    <source>
        <dbReference type="PROSITE" id="PS51910"/>
    </source>
</evidence>
<dbReference type="PANTHER" id="PTHR11177:SF317">
    <property type="entry name" value="CHITINASE 12-RELATED"/>
    <property type="match status" value="1"/>
</dbReference>
<comment type="similarity">
    <text evidence="4">Belongs to the glycosyl hydrolase 18 family.</text>
</comment>
<protein>
    <submittedName>
        <fullName evidence="6">Chitinase-3</fullName>
    </submittedName>
</protein>
<evidence type="ECO:0000256" key="3">
    <source>
        <dbReference type="RuleBase" id="RU000489"/>
    </source>
</evidence>
<dbReference type="EMBL" id="BMAT01011305">
    <property type="protein sequence ID" value="GFR70212.1"/>
    <property type="molecule type" value="Genomic_DNA"/>
</dbReference>
<dbReference type="GO" id="GO:0005975">
    <property type="term" value="P:carbohydrate metabolic process"/>
    <property type="evidence" value="ECO:0007669"/>
    <property type="project" value="InterPro"/>
</dbReference>
<dbReference type="PANTHER" id="PTHR11177">
    <property type="entry name" value="CHITINASE"/>
    <property type="match status" value="1"/>
</dbReference>
<proteinExistence type="inferred from homology"/>
<dbReference type="Proteomes" id="UP000762676">
    <property type="component" value="Unassembled WGS sequence"/>
</dbReference>
<keyword evidence="2 3" id="KW-0326">Glycosidase</keyword>
<dbReference type="AlphaFoldDB" id="A0AAV4FAG5"/>
<evidence type="ECO:0000313" key="6">
    <source>
        <dbReference type="EMBL" id="GFR70212.1"/>
    </source>
</evidence>
<name>A0AAV4FAG5_9GAST</name>
<dbReference type="PROSITE" id="PS01095">
    <property type="entry name" value="GH18_1"/>
    <property type="match status" value="1"/>
</dbReference>
<keyword evidence="1 3" id="KW-0378">Hydrolase</keyword>
<evidence type="ECO:0000256" key="2">
    <source>
        <dbReference type="ARBA" id="ARBA00023295"/>
    </source>
</evidence>
<dbReference type="InterPro" id="IPR050314">
    <property type="entry name" value="Glycosyl_Hydrlase_18"/>
</dbReference>
<evidence type="ECO:0000313" key="7">
    <source>
        <dbReference type="Proteomes" id="UP000762676"/>
    </source>
</evidence>